<reference evidence="4" key="1">
    <citation type="submission" date="2020-08" db="EMBL/GenBank/DDBJ databases">
        <title>Plant Genome Project.</title>
        <authorList>
            <person name="Zhang R.-G."/>
        </authorList>
    </citation>
    <scope>NUCLEOTIDE SEQUENCE</scope>
    <source>
        <strain evidence="4">WSP0</strain>
        <tissue evidence="4">Leaf</tissue>
    </source>
</reference>
<feature type="domain" description="Peptidase A1" evidence="3">
    <location>
        <begin position="95"/>
        <end position="466"/>
    </location>
</feature>
<dbReference type="AlphaFoldDB" id="A0AAV6LFG5"/>
<name>A0AAV6LFG5_9ERIC</name>
<dbReference type="InterPro" id="IPR032861">
    <property type="entry name" value="TAXi_N"/>
</dbReference>
<dbReference type="PANTHER" id="PTHR13683">
    <property type="entry name" value="ASPARTYL PROTEASES"/>
    <property type="match status" value="1"/>
</dbReference>
<feature type="active site" evidence="2">
    <location>
        <position position="112"/>
    </location>
</feature>
<organism evidence="4 5">
    <name type="scientific">Rhododendron griersonianum</name>
    <dbReference type="NCBI Taxonomy" id="479676"/>
    <lineage>
        <taxon>Eukaryota</taxon>
        <taxon>Viridiplantae</taxon>
        <taxon>Streptophyta</taxon>
        <taxon>Embryophyta</taxon>
        <taxon>Tracheophyta</taxon>
        <taxon>Spermatophyta</taxon>
        <taxon>Magnoliopsida</taxon>
        <taxon>eudicotyledons</taxon>
        <taxon>Gunneridae</taxon>
        <taxon>Pentapetalae</taxon>
        <taxon>asterids</taxon>
        <taxon>Ericales</taxon>
        <taxon>Ericaceae</taxon>
        <taxon>Ericoideae</taxon>
        <taxon>Rhodoreae</taxon>
        <taxon>Rhododendron</taxon>
    </lineage>
</organism>
<evidence type="ECO:0000259" key="3">
    <source>
        <dbReference type="PROSITE" id="PS51767"/>
    </source>
</evidence>
<dbReference type="InterPro" id="IPR033121">
    <property type="entry name" value="PEPTIDASE_A1"/>
</dbReference>
<keyword evidence="5" id="KW-1185">Reference proteome</keyword>
<sequence length="486" mass="52936">MEMVVAKEEQRANEAIPSLDESRFVGDDHHLVLSGLISQVSSYQNIAGDLINRWNSRNSRLMKIDGQSDRCLRVQMLGKERWIEDIPDGTAATPKQTSGWSGSASWAEIKFDSGGTGLWSETRAWYALPCCKCEVPGSKSILHRIHKGAHIAVLIHKHKLIINNLRKQEPIFNPSASQTYNNISCTAPQCSQDLKLGCTRATNTCVYEAIYGDGSLTYGLYATETLTLAPSDVFPGFAFGCGLNNTGLFRGSASLLGLGRGPHSFVVQTASKYESYFSYCLPTLSSSSGTLVFGKDGRTTNSTSIKYAPLLTNSSSPSFYFIEVTRIKVAGELLPISQYVFSSPGTIIDSGTAITRLQPAAYDALRTRFGQLMMNYTMTSGVSLFDTCYDFSGRDTVEVPEISFLFAGEIEVPIAVEGILYSVDSSRYCLAFAGNEDASYAGIFGNVQQQTLEVVYDVAGGKLGFRSGGCAATDSNRFMYGLVCEY</sequence>
<dbReference type="Pfam" id="PF14543">
    <property type="entry name" value="TAXi_N"/>
    <property type="match status" value="1"/>
</dbReference>
<evidence type="ECO:0000256" key="2">
    <source>
        <dbReference type="PIRSR" id="PIRSR601461-1"/>
    </source>
</evidence>
<dbReference type="GO" id="GO:0004190">
    <property type="term" value="F:aspartic-type endopeptidase activity"/>
    <property type="evidence" value="ECO:0007669"/>
    <property type="project" value="InterPro"/>
</dbReference>
<dbReference type="PANTHER" id="PTHR13683:SF750">
    <property type="entry name" value="ASPARTYL PROTEASE AED1"/>
    <property type="match status" value="1"/>
</dbReference>
<dbReference type="Proteomes" id="UP000823749">
    <property type="component" value="Chromosome 2"/>
</dbReference>
<gene>
    <name evidence="4" type="ORF">RHGRI_005758</name>
</gene>
<dbReference type="EMBL" id="JACTNZ010000002">
    <property type="protein sequence ID" value="KAG5563114.1"/>
    <property type="molecule type" value="Genomic_DNA"/>
</dbReference>
<protein>
    <recommendedName>
        <fullName evidence="3">Peptidase A1 domain-containing protein</fullName>
    </recommendedName>
</protein>
<feature type="active site" evidence="2">
    <location>
        <position position="349"/>
    </location>
</feature>
<evidence type="ECO:0000313" key="4">
    <source>
        <dbReference type="EMBL" id="KAG5563114.1"/>
    </source>
</evidence>
<accession>A0AAV6LFG5</accession>
<dbReference type="PROSITE" id="PS51767">
    <property type="entry name" value="PEPTIDASE_A1"/>
    <property type="match status" value="1"/>
</dbReference>
<comment type="similarity">
    <text evidence="1">Belongs to the peptidase A1 family.</text>
</comment>
<dbReference type="InterPro" id="IPR032799">
    <property type="entry name" value="TAXi_C"/>
</dbReference>
<dbReference type="FunFam" id="2.40.70.10:FF:000013">
    <property type="entry name" value="Aspartyl protease AED1"/>
    <property type="match status" value="1"/>
</dbReference>
<dbReference type="Pfam" id="PF14541">
    <property type="entry name" value="TAXi_C"/>
    <property type="match status" value="1"/>
</dbReference>
<evidence type="ECO:0000256" key="1">
    <source>
        <dbReference type="ARBA" id="ARBA00007447"/>
    </source>
</evidence>
<dbReference type="InterPro" id="IPR021109">
    <property type="entry name" value="Peptidase_aspartic_dom_sf"/>
</dbReference>
<proteinExistence type="inferred from homology"/>
<dbReference type="InterPro" id="IPR001461">
    <property type="entry name" value="Aspartic_peptidase_A1"/>
</dbReference>
<dbReference type="SUPFAM" id="SSF50630">
    <property type="entry name" value="Acid proteases"/>
    <property type="match status" value="1"/>
</dbReference>
<evidence type="ECO:0000313" key="5">
    <source>
        <dbReference type="Proteomes" id="UP000823749"/>
    </source>
</evidence>
<dbReference type="Gene3D" id="2.40.70.10">
    <property type="entry name" value="Acid Proteases"/>
    <property type="match status" value="2"/>
</dbReference>
<dbReference type="GO" id="GO:0006508">
    <property type="term" value="P:proteolysis"/>
    <property type="evidence" value="ECO:0007669"/>
    <property type="project" value="InterPro"/>
</dbReference>
<comment type="caution">
    <text evidence="4">The sequence shown here is derived from an EMBL/GenBank/DDBJ whole genome shotgun (WGS) entry which is preliminary data.</text>
</comment>